<dbReference type="GO" id="GO:0003735">
    <property type="term" value="F:structural constituent of ribosome"/>
    <property type="evidence" value="ECO:0007669"/>
    <property type="project" value="InterPro"/>
</dbReference>
<dbReference type="Pfam" id="PF16205">
    <property type="entry name" value="Ribosomal_S17_N"/>
    <property type="match status" value="1"/>
</dbReference>
<dbReference type="PRINTS" id="PR00973">
    <property type="entry name" value="RIBOSOMALS17"/>
</dbReference>
<dbReference type="PANTHER" id="PTHR10744:SF9">
    <property type="entry name" value="40S RIBOSOMAL PROTEIN S11-RELATED"/>
    <property type="match status" value="1"/>
</dbReference>
<dbReference type="InterPro" id="IPR019979">
    <property type="entry name" value="Ribosomal_uS17_CS"/>
</dbReference>
<keyword evidence="7" id="KW-1185">Reference proteome</keyword>
<name>A0AAV5RNP9_STABA</name>
<evidence type="ECO:0000313" key="6">
    <source>
        <dbReference type="EMBL" id="GMM52761.1"/>
    </source>
</evidence>
<dbReference type="EMBL" id="BTGC01000008">
    <property type="protein sequence ID" value="GMM52761.1"/>
    <property type="molecule type" value="Genomic_DNA"/>
</dbReference>
<dbReference type="FunFam" id="2.40.50.1000:FF:000001">
    <property type="entry name" value="40S ribosomal protein S11"/>
    <property type="match status" value="1"/>
</dbReference>
<protein>
    <submittedName>
        <fullName evidence="6">Ribosomal 40S subunit protein S11B</fullName>
    </submittedName>
</protein>
<gene>
    <name evidence="6" type="ORF">DASB73_037240</name>
</gene>
<dbReference type="CDD" id="cd00364">
    <property type="entry name" value="Ribosomal_uS17"/>
    <property type="match status" value="1"/>
</dbReference>
<dbReference type="PROSITE" id="PS00056">
    <property type="entry name" value="RIBOSOMAL_S17"/>
    <property type="match status" value="1"/>
</dbReference>
<proteinExistence type="inferred from homology"/>
<dbReference type="SUPFAM" id="SSF50249">
    <property type="entry name" value="Nucleic acid-binding proteins"/>
    <property type="match status" value="1"/>
</dbReference>
<evidence type="ECO:0000313" key="7">
    <source>
        <dbReference type="Proteomes" id="UP001362899"/>
    </source>
</evidence>
<dbReference type="AlphaFoldDB" id="A0AAV5RNP9"/>
<keyword evidence="3 4" id="KW-0687">Ribonucleoprotein</keyword>
<dbReference type="InterPro" id="IPR012340">
    <property type="entry name" value="NA-bd_OB-fold"/>
</dbReference>
<evidence type="ECO:0000256" key="2">
    <source>
        <dbReference type="ARBA" id="ARBA00022980"/>
    </source>
</evidence>
<evidence type="ECO:0000259" key="5">
    <source>
        <dbReference type="Pfam" id="PF16205"/>
    </source>
</evidence>
<evidence type="ECO:0000256" key="4">
    <source>
        <dbReference type="RuleBase" id="RU003872"/>
    </source>
</evidence>
<sequence>MSSELAVQSERAYQKQPHIFTASKFAKSGKINKRWYKDVGLGFKTPREAIQGTYIDKKCPFTGMVSIRGRILSGTVVSTKMHRTIIVRREYLHYIPKYNRYEKRHKNIAAHVSPAFRVSDGDIVTLGQCRPLSKTVRFNVLRVIPMSSAKKQFVKF</sequence>
<accession>A0AAV5RNP9</accession>
<comment type="caution">
    <text evidence="6">The sequence shown here is derived from an EMBL/GenBank/DDBJ whole genome shotgun (WGS) entry which is preliminary data.</text>
</comment>
<dbReference type="NCBIfam" id="TIGR03630">
    <property type="entry name" value="uS17_arch"/>
    <property type="match status" value="1"/>
</dbReference>
<dbReference type="InterPro" id="IPR000266">
    <property type="entry name" value="Ribosomal_uS17"/>
</dbReference>
<dbReference type="GO" id="GO:0006412">
    <property type="term" value="P:translation"/>
    <property type="evidence" value="ECO:0007669"/>
    <property type="project" value="InterPro"/>
</dbReference>
<dbReference type="PANTHER" id="PTHR10744">
    <property type="entry name" value="40S RIBOSOMAL PROTEIN S11 FAMILY MEMBER"/>
    <property type="match status" value="1"/>
</dbReference>
<dbReference type="InterPro" id="IPR032440">
    <property type="entry name" value="Ribosomal_uS17_N"/>
</dbReference>
<dbReference type="Pfam" id="PF00366">
    <property type="entry name" value="Ribosomal_S17"/>
    <property type="match status" value="1"/>
</dbReference>
<dbReference type="Gene3D" id="2.40.50.1000">
    <property type="match status" value="1"/>
</dbReference>
<feature type="domain" description="Small ribosomal subunit protein uS17 N-terminal" evidence="5">
    <location>
        <begin position="8"/>
        <end position="72"/>
    </location>
</feature>
<reference evidence="6 7" key="1">
    <citation type="journal article" date="2023" name="Elife">
        <title>Identification of key yeast species and microbe-microbe interactions impacting larval growth of Drosophila in the wild.</title>
        <authorList>
            <person name="Mure A."/>
            <person name="Sugiura Y."/>
            <person name="Maeda R."/>
            <person name="Honda K."/>
            <person name="Sakurai N."/>
            <person name="Takahashi Y."/>
            <person name="Watada M."/>
            <person name="Katoh T."/>
            <person name="Gotoh A."/>
            <person name="Gotoh Y."/>
            <person name="Taniguchi I."/>
            <person name="Nakamura K."/>
            <person name="Hayashi T."/>
            <person name="Katayama T."/>
            <person name="Uemura T."/>
            <person name="Hattori Y."/>
        </authorList>
    </citation>
    <scope>NUCLEOTIDE SEQUENCE [LARGE SCALE GENOMIC DNA]</scope>
    <source>
        <strain evidence="6 7">SB-73</strain>
    </source>
</reference>
<keyword evidence="2 4" id="KW-0689">Ribosomal protein</keyword>
<dbReference type="GO" id="GO:0022627">
    <property type="term" value="C:cytosolic small ribosomal subunit"/>
    <property type="evidence" value="ECO:0007669"/>
    <property type="project" value="UniProtKB-ARBA"/>
</dbReference>
<dbReference type="InterPro" id="IPR028333">
    <property type="entry name" value="Ribosomal_uS17_arc/euk"/>
</dbReference>
<evidence type="ECO:0000256" key="3">
    <source>
        <dbReference type="ARBA" id="ARBA00023274"/>
    </source>
</evidence>
<comment type="similarity">
    <text evidence="1 4">Belongs to the universal ribosomal protein uS17 family.</text>
</comment>
<organism evidence="6 7">
    <name type="scientific">Starmerella bacillaris</name>
    <name type="common">Yeast</name>
    <name type="synonym">Candida zemplinina</name>
    <dbReference type="NCBI Taxonomy" id="1247836"/>
    <lineage>
        <taxon>Eukaryota</taxon>
        <taxon>Fungi</taxon>
        <taxon>Dikarya</taxon>
        <taxon>Ascomycota</taxon>
        <taxon>Saccharomycotina</taxon>
        <taxon>Dipodascomycetes</taxon>
        <taxon>Dipodascales</taxon>
        <taxon>Trichomonascaceae</taxon>
        <taxon>Starmerella</taxon>
    </lineage>
</organism>
<dbReference type="Proteomes" id="UP001362899">
    <property type="component" value="Unassembled WGS sequence"/>
</dbReference>
<evidence type="ECO:0000256" key="1">
    <source>
        <dbReference type="ARBA" id="ARBA00010254"/>
    </source>
</evidence>